<evidence type="ECO:0000256" key="1">
    <source>
        <dbReference type="SAM" id="Phobius"/>
    </source>
</evidence>
<reference evidence="2 3" key="1">
    <citation type="submission" date="2020-08" db="EMBL/GenBank/DDBJ databases">
        <title>Genomic Encyclopedia of Type Strains, Phase IV (KMG-IV): sequencing the most valuable type-strain genomes for metagenomic binning, comparative biology and taxonomic classification.</title>
        <authorList>
            <person name="Goeker M."/>
        </authorList>
    </citation>
    <scope>NUCLEOTIDE SEQUENCE [LARGE SCALE GENOMIC DNA]</scope>
    <source>
        <strain evidence="2 3">DSM 23240</strain>
    </source>
</reference>
<dbReference type="AlphaFoldDB" id="A0A840RY96"/>
<evidence type="ECO:0000313" key="3">
    <source>
        <dbReference type="Proteomes" id="UP000571084"/>
    </source>
</evidence>
<keyword evidence="1" id="KW-0812">Transmembrane</keyword>
<sequence>MSSFYRLHLNFGAQRATHPFGIALLSVGVLASGYGVLQFSSAYMNRQNQLMESDALTMRKSAFQQSEETHTKVSATQLQRFRNAALVVNELRMPWDDLLQILESAPMEQVALLSIEPIASRHQLRLSAEARNVSTMLDYLVYLQRQPSLHQVILSSHQVQRQIPGSPVRFQIQASWSEK</sequence>
<keyword evidence="1" id="KW-0472">Membrane</keyword>
<keyword evidence="1" id="KW-1133">Transmembrane helix</keyword>
<dbReference type="RefSeq" id="WP_168057165.1">
    <property type="nucleotide sequence ID" value="NZ_JAAOZT010000017.1"/>
</dbReference>
<evidence type="ECO:0000313" key="2">
    <source>
        <dbReference type="EMBL" id="MBB5201836.1"/>
    </source>
</evidence>
<feature type="transmembrane region" description="Helical" evidence="1">
    <location>
        <begin position="20"/>
        <end position="37"/>
    </location>
</feature>
<proteinExistence type="predicted"/>
<gene>
    <name evidence="2" type="ORF">HNR39_003694</name>
</gene>
<organism evidence="2 3">
    <name type="scientific">Glaciimonas immobilis</name>
    <dbReference type="NCBI Taxonomy" id="728004"/>
    <lineage>
        <taxon>Bacteria</taxon>
        <taxon>Pseudomonadati</taxon>
        <taxon>Pseudomonadota</taxon>
        <taxon>Betaproteobacteria</taxon>
        <taxon>Burkholderiales</taxon>
        <taxon>Oxalobacteraceae</taxon>
        <taxon>Glaciimonas</taxon>
    </lineage>
</organism>
<accession>A0A840RY96</accession>
<comment type="caution">
    <text evidence="2">The sequence shown here is derived from an EMBL/GenBank/DDBJ whole genome shotgun (WGS) entry which is preliminary data.</text>
</comment>
<dbReference type="Proteomes" id="UP000571084">
    <property type="component" value="Unassembled WGS sequence"/>
</dbReference>
<dbReference type="EMBL" id="JACHHQ010000008">
    <property type="protein sequence ID" value="MBB5201836.1"/>
    <property type="molecule type" value="Genomic_DNA"/>
</dbReference>
<protein>
    <submittedName>
        <fullName evidence="2">Tfp pilus assembly protein PilN</fullName>
    </submittedName>
</protein>
<keyword evidence="3" id="KW-1185">Reference proteome</keyword>
<name>A0A840RY96_9BURK</name>